<reference evidence="1 2" key="2">
    <citation type="journal article" date="2022" name="Mol. Ecol. Resour.">
        <title>The genomes of chicory, endive, great burdock and yacon provide insights into Asteraceae paleo-polyploidization history and plant inulin production.</title>
        <authorList>
            <person name="Fan W."/>
            <person name="Wang S."/>
            <person name="Wang H."/>
            <person name="Wang A."/>
            <person name="Jiang F."/>
            <person name="Liu H."/>
            <person name="Zhao H."/>
            <person name="Xu D."/>
            <person name="Zhang Y."/>
        </authorList>
    </citation>
    <scope>NUCLEOTIDE SEQUENCE [LARGE SCALE GENOMIC DNA]</scope>
    <source>
        <strain evidence="2">cv. Yunnan</strain>
        <tissue evidence="1">Leaves</tissue>
    </source>
</reference>
<evidence type="ECO:0000313" key="1">
    <source>
        <dbReference type="EMBL" id="KAI3676388.1"/>
    </source>
</evidence>
<keyword evidence="2" id="KW-1185">Reference proteome</keyword>
<sequence>MSTARSHENSANNDTEEPSEHSSSSRSTSVSRSMASSSDSSADESGYLEQDIMQNQEWTTTAMRDARTARIQSRFAIVVALVVSIASMIIQLYR</sequence>
<name>A0ACB8XY51_9ASTR</name>
<gene>
    <name evidence="1" type="ORF">L1987_85994</name>
</gene>
<proteinExistence type="predicted"/>
<protein>
    <submittedName>
        <fullName evidence="1">Uncharacterized protein</fullName>
    </submittedName>
</protein>
<dbReference type="Proteomes" id="UP001056120">
    <property type="component" value="Linkage Group LG29"/>
</dbReference>
<organism evidence="1 2">
    <name type="scientific">Smallanthus sonchifolius</name>
    <dbReference type="NCBI Taxonomy" id="185202"/>
    <lineage>
        <taxon>Eukaryota</taxon>
        <taxon>Viridiplantae</taxon>
        <taxon>Streptophyta</taxon>
        <taxon>Embryophyta</taxon>
        <taxon>Tracheophyta</taxon>
        <taxon>Spermatophyta</taxon>
        <taxon>Magnoliopsida</taxon>
        <taxon>eudicotyledons</taxon>
        <taxon>Gunneridae</taxon>
        <taxon>Pentapetalae</taxon>
        <taxon>asterids</taxon>
        <taxon>campanulids</taxon>
        <taxon>Asterales</taxon>
        <taxon>Asteraceae</taxon>
        <taxon>Asteroideae</taxon>
        <taxon>Heliantheae alliance</taxon>
        <taxon>Millerieae</taxon>
        <taxon>Smallanthus</taxon>
    </lineage>
</organism>
<reference evidence="2" key="1">
    <citation type="journal article" date="2022" name="Mol. Ecol. Resour.">
        <title>The genomes of chicory, endive, great burdock and yacon provide insights into Asteraceae palaeo-polyploidization history and plant inulin production.</title>
        <authorList>
            <person name="Fan W."/>
            <person name="Wang S."/>
            <person name="Wang H."/>
            <person name="Wang A."/>
            <person name="Jiang F."/>
            <person name="Liu H."/>
            <person name="Zhao H."/>
            <person name="Xu D."/>
            <person name="Zhang Y."/>
        </authorList>
    </citation>
    <scope>NUCLEOTIDE SEQUENCE [LARGE SCALE GENOMIC DNA]</scope>
    <source>
        <strain evidence="2">cv. Yunnan</strain>
    </source>
</reference>
<evidence type="ECO:0000313" key="2">
    <source>
        <dbReference type="Proteomes" id="UP001056120"/>
    </source>
</evidence>
<dbReference type="EMBL" id="CM042046">
    <property type="protein sequence ID" value="KAI3676388.1"/>
    <property type="molecule type" value="Genomic_DNA"/>
</dbReference>
<comment type="caution">
    <text evidence="1">The sequence shown here is derived from an EMBL/GenBank/DDBJ whole genome shotgun (WGS) entry which is preliminary data.</text>
</comment>
<accession>A0ACB8XY51</accession>